<organism evidence="7 8">
    <name type="scientific">Flavihumibacter solisilvae</name>
    <dbReference type="NCBI Taxonomy" id="1349421"/>
    <lineage>
        <taxon>Bacteria</taxon>
        <taxon>Pseudomonadati</taxon>
        <taxon>Bacteroidota</taxon>
        <taxon>Chitinophagia</taxon>
        <taxon>Chitinophagales</taxon>
        <taxon>Chitinophagaceae</taxon>
        <taxon>Flavihumibacter</taxon>
    </lineage>
</organism>
<evidence type="ECO:0000256" key="2">
    <source>
        <dbReference type="ARBA" id="ARBA00022448"/>
    </source>
</evidence>
<accession>A0A0C1L6A2</accession>
<evidence type="ECO:0000256" key="1">
    <source>
        <dbReference type="ARBA" id="ARBA00004141"/>
    </source>
</evidence>
<dbReference type="Proteomes" id="UP000031408">
    <property type="component" value="Unassembled WGS sequence"/>
</dbReference>
<protein>
    <recommendedName>
        <fullName evidence="9">MFS transporter</fullName>
    </recommendedName>
</protein>
<dbReference type="PANTHER" id="PTHR42718">
    <property type="entry name" value="MAJOR FACILITATOR SUPERFAMILY MULTIDRUG TRANSPORTER MFSC"/>
    <property type="match status" value="1"/>
</dbReference>
<feature type="transmembrane region" description="Helical" evidence="6">
    <location>
        <begin position="386"/>
        <end position="405"/>
    </location>
</feature>
<feature type="transmembrane region" description="Helical" evidence="6">
    <location>
        <begin position="211"/>
        <end position="232"/>
    </location>
</feature>
<keyword evidence="2" id="KW-0813">Transport</keyword>
<feature type="transmembrane region" description="Helical" evidence="6">
    <location>
        <begin position="291"/>
        <end position="309"/>
    </location>
</feature>
<feature type="transmembrane region" description="Helical" evidence="6">
    <location>
        <begin position="30"/>
        <end position="48"/>
    </location>
</feature>
<feature type="transmembrane region" description="Helical" evidence="6">
    <location>
        <begin position="60"/>
        <end position="80"/>
    </location>
</feature>
<dbReference type="STRING" id="1349421.OI18_09040"/>
<name>A0A0C1L6A2_9BACT</name>
<dbReference type="AlphaFoldDB" id="A0A0C1L6A2"/>
<feature type="transmembrane region" description="Helical" evidence="6">
    <location>
        <begin position="316"/>
        <end position="334"/>
    </location>
</feature>
<feature type="transmembrane region" description="Helical" evidence="6">
    <location>
        <begin position="182"/>
        <end position="205"/>
    </location>
</feature>
<evidence type="ECO:0000313" key="8">
    <source>
        <dbReference type="Proteomes" id="UP000031408"/>
    </source>
</evidence>
<evidence type="ECO:0008006" key="9">
    <source>
        <dbReference type="Google" id="ProtNLM"/>
    </source>
</evidence>
<evidence type="ECO:0000256" key="3">
    <source>
        <dbReference type="ARBA" id="ARBA00022692"/>
    </source>
</evidence>
<feature type="transmembrane region" description="Helical" evidence="6">
    <location>
        <begin position="253"/>
        <end position="271"/>
    </location>
</feature>
<comment type="subcellular location">
    <subcellularLocation>
        <location evidence="1">Membrane</location>
        <topology evidence="1">Multi-pass membrane protein</topology>
    </subcellularLocation>
</comment>
<dbReference type="Gene3D" id="1.20.1250.20">
    <property type="entry name" value="MFS general substrate transporter like domains"/>
    <property type="match status" value="1"/>
</dbReference>
<dbReference type="InterPro" id="IPR036259">
    <property type="entry name" value="MFS_trans_sf"/>
</dbReference>
<feature type="transmembrane region" description="Helical" evidence="6">
    <location>
        <begin position="86"/>
        <end position="108"/>
    </location>
</feature>
<feature type="transmembrane region" description="Helical" evidence="6">
    <location>
        <begin position="354"/>
        <end position="374"/>
    </location>
</feature>
<feature type="transmembrane region" description="Helical" evidence="6">
    <location>
        <begin position="120"/>
        <end position="138"/>
    </location>
</feature>
<gene>
    <name evidence="7" type="ORF">OI18_09040</name>
</gene>
<feature type="transmembrane region" description="Helical" evidence="6">
    <location>
        <begin position="150"/>
        <end position="170"/>
    </location>
</feature>
<evidence type="ECO:0000256" key="4">
    <source>
        <dbReference type="ARBA" id="ARBA00022989"/>
    </source>
</evidence>
<proteinExistence type="predicted"/>
<dbReference type="EMBL" id="JSVC01000009">
    <property type="protein sequence ID" value="KIC95016.1"/>
    <property type="molecule type" value="Genomic_DNA"/>
</dbReference>
<sequence length="486" mass="54555">MLLFIVLCANGAYAGITGDIFNDLGVYQEPYTMALNAVYIGMAAGFIIHLRMAARFTNKTLVLAGLFIVLLMNIICALTNSPVVFVAAVLVLGFGKILMLGEVYLAWLRIWSRKFETARFYPMLYLTALGGLYFMSWVTASFSKAFSWRYSYILIVILIAINIILVLIFAEKHQLKRKVPLYQLDLFGMGLFVLALMLVNYVVVYGKVENWFASTSISAAFAGAVIALLFFVRREITVKRPFLSLAIFKKQNLGFGILLFMLSGVFLPTTLQANFTGAILGFESIRNAETNLYLLPGFFAASVLTYFWYKNNYNGHLLIIAGFALLVLYYVLMYGRFVNDLNINEFWLPSVIKGFGQCLLYVSIGLYASAGFAFPDSLKVVGTLVMVRSFLAPGLFSGLYNYYIYAGRTRHLSLLASGIDVNEPQVLQHYDIKGFYRGIQTEAGIGALKEISGTIIIFGLLVIIVLIIIYVYRKIYDFNRSMRTLL</sequence>
<dbReference type="PANTHER" id="PTHR42718:SF9">
    <property type="entry name" value="MAJOR FACILITATOR SUPERFAMILY MULTIDRUG TRANSPORTER MFSC"/>
    <property type="match status" value="1"/>
</dbReference>
<keyword evidence="3 6" id="KW-0812">Transmembrane</keyword>
<reference evidence="7 8" key="1">
    <citation type="submission" date="2014-11" db="EMBL/GenBank/DDBJ databases">
        <title>Genome sequence of Flavihumibacter solisilvae 3-3.</title>
        <authorList>
            <person name="Zhou G."/>
            <person name="Li M."/>
            <person name="Wang G."/>
        </authorList>
    </citation>
    <scope>NUCLEOTIDE SEQUENCE [LARGE SCALE GENOMIC DNA]</scope>
    <source>
        <strain evidence="7 8">3-3</strain>
    </source>
</reference>
<keyword evidence="4 6" id="KW-1133">Transmembrane helix</keyword>
<feature type="transmembrane region" description="Helical" evidence="6">
    <location>
        <begin position="451"/>
        <end position="472"/>
    </location>
</feature>
<evidence type="ECO:0000313" key="7">
    <source>
        <dbReference type="EMBL" id="KIC95016.1"/>
    </source>
</evidence>
<dbReference type="SUPFAM" id="SSF103473">
    <property type="entry name" value="MFS general substrate transporter"/>
    <property type="match status" value="1"/>
</dbReference>
<comment type="caution">
    <text evidence="7">The sequence shown here is derived from an EMBL/GenBank/DDBJ whole genome shotgun (WGS) entry which is preliminary data.</text>
</comment>
<keyword evidence="5 6" id="KW-0472">Membrane</keyword>
<evidence type="ECO:0000256" key="6">
    <source>
        <dbReference type="SAM" id="Phobius"/>
    </source>
</evidence>
<keyword evidence="8" id="KW-1185">Reference proteome</keyword>
<dbReference type="GO" id="GO:0016020">
    <property type="term" value="C:membrane"/>
    <property type="evidence" value="ECO:0007669"/>
    <property type="project" value="UniProtKB-SubCell"/>
</dbReference>
<evidence type="ECO:0000256" key="5">
    <source>
        <dbReference type="ARBA" id="ARBA00023136"/>
    </source>
</evidence>